<evidence type="ECO:0000313" key="2">
    <source>
        <dbReference type="Proteomes" id="UP000078046"/>
    </source>
</evidence>
<reference evidence="1 2" key="1">
    <citation type="submission" date="2016-04" db="EMBL/GenBank/DDBJ databases">
        <title>The genome of Intoshia linei affirms orthonectids as highly simplified spiralians.</title>
        <authorList>
            <person name="Mikhailov K.V."/>
            <person name="Slusarev G.S."/>
            <person name="Nikitin M.A."/>
            <person name="Logacheva M.D."/>
            <person name="Penin A."/>
            <person name="Aleoshin V."/>
            <person name="Panchin Y.V."/>
        </authorList>
    </citation>
    <scope>NUCLEOTIDE SEQUENCE [LARGE SCALE GENOMIC DNA]</scope>
    <source>
        <strain evidence="1">Intl2013</strain>
        <tissue evidence="1">Whole animal</tissue>
    </source>
</reference>
<organism evidence="1 2">
    <name type="scientific">Intoshia linei</name>
    <dbReference type="NCBI Taxonomy" id="1819745"/>
    <lineage>
        <taxon>Eukaryota</taxon>
        <taxon>Metazoa</taxon>
        <taxon>Spiralia</taxon>
        <taxon>Lophotrochozoa</taxon>
        <taxon>Mesozoa</taxon>
        <taxon>Orthonectida</taxon>
        <taxon>Rhopaluridae</taxon>
        <taxon>Intoshia</taxon>
    </lineage>
</organism>
<dbReference type="Proteomes" id="UP000078046">
    <property type="component" value="Unassembled WGS sequence"/>
</dbReference>
<proteinExistence type="predicted"/>
<comment type="caution">
    <text evidence="1">The sequence shown here is derived from an EMBL/GenBank/DDBJ whole genome shotgun (WGS) entry which is preliminary data.</text>
</comment>
<dbReference type="EMBL" id="LWCA01000022">
    <property type="protein sequence ID" value="OAF71817.1"/>
    <property type="molecule type" value="Genomic_DNA"/>
</dbReference>
<name>A0A177BBW8_9BILA</name>
<accession>A0A177BBW8</accession>
<keyword evidence="2" id="KW-1185">Reference proteome</keyword>
<sequence length="99" mass="11499">MFYDLDILRKSGKFGIIWKPKETNYPRTPIVRKRKRSTIALNVLENNDVSSMLNEISTENYTQILKTEIVISEIDQSLNSMQANIFKKYPLDTSETPSK</sequence>
<protein>
    <submittedName>
        <fullName evidence="1">Uncharacterized protein</fullName>
    </submittedName>
</protein>
<evidence type="ECO:0000313" key="1">
    <source>
        <dbReference type="EMBL" id="OAF71817.1"/>
    </source>
</evidence>
<gene>
    <name evidence="1" type="ORF">A3Q56_00437</name>
</gene>
<dbReference type="AlphaFoldDB" id="A0A177BBW8"/>